<keyword evidence="1" id="KW-1133">Transmembrane helix</keyword>
<organism evidence="3 4">
    <name type="scientific">Achromobacter piechaudii</name>
    <dbReference type="NCBI Taxonomy" id="72556"/>
    <lineage>
        <taxon>Bacteria</taxon>
        <taxon>Pseudomonadati</taxon>
        <taxon>Pseudomonadota</taxon>
        <taxon>Betaproteobacteria</taxon>
        <taxon>Burkholderiales</taxon>
        <taxon>Alcaligenaceae</taxon>
        <taxon>Achromobacter</taxon>
    </lineage>
</organism>
<evidence type="ECO:0000256" key="1">
    <source>
        <dbReference type="SAM" id="Phobius"/>
    </source>
</evidence>
<dbReference type="EMBL" id="CADIJS010000001">
    <property type="protein sequence ID" value="CAB3671256.1"/>
    <property type="molecule type" value="Genomic_DNA"/>
</dbReference>
<dbReference type="RefSeq" id="WP_006216154.1">
    <property type="nucleotide sequence ID" value="NZ_CADIJS010000001.1"/>
</dbReference>
<feature type="domain" description="Bacterial virulence protein VirB8" evidence="2">
    <location>
        <begin position="46"/>
        <end position="251"/>
    </location>
</feature>
<dbReference type="Pfam" id="PF04335">
    <property type="entry name" value="VirB8"/>
    <property type="match status" value="1"/>
</dbReference>
<name>A0ABN7EV28_9BURK</name>
<accession>A0ABN7EV28</accession>
<evidence type="ECO:0000313" key="3">
    <source>
        <dbReference type="EMBL" id="CAB3671256.1"/>
    </source>
</evidence>
<protein>
    <recommendedName>
        <fullName evidence="2">Bacterial virulence protein VirB8 domain-containing protein</fullName>
    </recommendedName>
</protein>
<keyword evidence="1" id="KW-0812">Transmembrane</keyword>
<sequence>MPFKLTGRFLRRRRPDLRPLETAAPAATQVATPEFDTHALPLTERAHRLYYAVFQRPLQQADRSALVAFAFFLLALIEGIALYQLVPLKQQTPYFVEWDSRSGAVWISDRVAERFTPETANKTFFLRQWATWLLTIKPNPSDSIDVDIPKATRWTIGTATDQVTNYFSKVDPIGVRIADQQGLTREVTENSTTYSVDGKQAYMLLTLQERVNGKEFGEPKTKLLTMRFLLSTDKQAIDEQRSNPLGVKIEWWTLTDYFGPTSVRIQGAQ</sequence>
<evidence type="ECO:0000313" key="4">
    <source>
        <dbReference type="Proteomes" id="UP000494116"/>
    </source>
</evidence>
<comment type="caution">
    <text evidence="3">The sequence shown here is derived from an EMBL/GenBank/DDBJ whole genome shotgun (WGS) entry which is preliminary data.</text>
</comment>
<reference evidence="3 4" key="1">
    <citation type="submission" date="2020-04" db="EMBL/GenBank/DDBJ databases">
        <authorList>
            <person name="De Canck E."/>
        </authorList>
    </citation>
    <scope>NUCLEOTIDE SEQUENCE [LARGE SCALE GENOMIC DNA]</scope>
    <source>
        <strain evidence="3 4">LMG 1873</strain>
    </source>
</reference>
<dbReference type="Proteomes" id="UP000494116">
    <property type="component" value="Unassembled WGS sequence"/>
</dbReference>
<keyword evidence="1" id="KW-0472">Membrane</keyword>
<gene>
    <name evidence="3" type="ORF">LMG1873_01129</name>
</gene>
<evidence type="ECO:0000259" key="2">
    <source>
        <dbReference type="Pfam" id="PF04335"/>
    </source>
</evidence>
<keyword evidence="4" id="KW-1185">Reference proteome</keyword>
<feature type="transmembrane region" description="Helical" evidence="1">
    <location>
        <begin position="65"/>
        <end position="86"/>
    </location>
</feature>
<dbReference type="InterPro" id="IPR007430">
    <property type="entry name" value="VirB8"/>
</dbReference>
<proteinExistence type="predicted"/>